<dbReference type="GO" id="GO:0008143">
    <property type="term" value="F:poly(A) binding"/>
    <property type="evidence" value="ECO:0007669"/>
    <property type="project" value="TreeGrafter"/>
</dbReference>
<dbReference type="FunFam" id="1.10.287.3700:FF:000001">
    <property type="entry name" value="PAN2-PAN3 deadenylation complex subunit PAN3"/>
    <property type="match status" value="1"/>
</dbReference>
<reference evidence="10" key="1">
    <citation type="submission" date="2024-02" db="UniProtKB">
        <authorList>
            <consortium name="WormBaseParasite"/>
        </authorList>
    </citation>
    <scope>IDENTIFICATION</scope>
</reference>
<proteinExistence type="predicted"/>
<dbReference type="Proteomes" id="UP000035681">
    <property type="component" value="Unplaced"/>
</dbReference>
<evidence type="ECO:0000256" key="4">
    <source>
        <dbReference type="ARBA" id="ARBA00022741"/>
    </source>
</evidence>
<dbReference type="WBParaSite" id="TCONS_00009579.p1">
    <property type="protein sequence ID" value="TCONS_00009579.p1"/>
    <property type="gene ID" value="XLOC_007372"/>
</dbReference>
<dbReference type="AlphaFoldDB" id="A0AAF5DCN4"/>
<evidence type="ECO:0000256" key="7">
    <source>
        <dbReference type="SAM" id="MobiDB-lite"/>
    </source>
</evidence>
<evidence type="ECO:0000256" key="6">
    <source>
        <dbReference type="ARBA" id="ARBA00023054"/>
    </source>
</evidence>
<dbReference type="GO" id="GO:0000289">
    <property type="term" value="P:nuclear-transcribed mRNA poly(A) tail shortening"/>
    <property type="evidence" value="ECO:0007669"/>
    <property type="project" value="InterPro"/>
</dbReference>
<dbReference type="InterPro" id="IPR041332">
    <property type="entry name" value="Pan3_CK"/>
</dbReference>
<evidence type="ECO:0000256" key="2">
    <source>
        <dbReference type="ARBA" id="ARBA00022490"/>
    </source>
</evidence>
<organism evidence="9 10">
    <name type="scientific">Strongyloides stercoralis</name>
    <name type="common">Threadworm</name>
    <dbReference type="NCBI Taxonomy" id="6248"/>
    <lineage>
        <taxon>Eukaryota</taxon>
        <taxon>Metazoa</taxon>
        <taxon>Ecdysozoa</taxon>
        <taxon>Nematoda</taxon>
        <taxon>Chromadorea</taxon>
        <taxon>Rhabditida</taxon>
        <taxon>Tylenchina</taxon>
        <taxon>Panagrolaimomorpha</taxon>
        <taxon>Strongyloidoidea</taxon>
        <taxon>Strongyloididae</taxon>
        <taxon>Strongyloides</taxon>
    </lineage>
</organism>
<accession>A0AAF5DCN4</accession>
<evidence type="ECO:0000259" key="8">
    <source>
        <dbReference type="Pfam" id="PF18101"/>
    </source>
</evidence>
<name>A0AAF5DCN4_STRER</name>
<keyword evidence="6" id="KW-0175">Coiled coil</keyword>
<dbReference type="GO" id="GO:0006397">
    <property type="term" value="P:mRNA processing"/>
    <property type="evidence" value="ECO:0007669"/>
    <property type="project" value="UniProtKB-KW"/>
</dbReference>
<comment type="subcellular location">
    <subcellularLocation>
        <location evidence="1">Cytoplasm</location>
    </subcellularLocation>
</comment>
<dbReference type="GO" id="GO:0005524">
    <property type="term" value="F:ATP binding"/>
    <property type="evidence" value="ECO:0007669"/>
    <property type="project" value="UniProtKB-KW"/>
</dbReference>
<keyword evidence="3" id="KW-0507">mRNA processing</keyword>
<feature type="compositionally biased region" description="Polar residues" evidence="7">
    <location>
        <begin position="129"/>
        <end position="148"/>
    </location>
</feature>
<dbReference type="InterPro" id="IPR011009">
    <property type="entry name" value="Kinase-like_dom_sf"/>
</dbReference>
<feature type="domain" description="Pan3 C-terminal knob" evidence="8">
    <location>
        <begin position="507"/>
        <end position="645"/>
    </location>
</feature>
<dbReference type="GO" id="GO:0031251">
    <property type="term" value="C:PAN complex"/>
    <property type="evidence" value="ECO:0007669"/>
    <property type="project" value="InterPro"/>
</dbReference>
<dbReference type="GO" id="GO:0000932">
    <property type="term" value="C:P-body"/>
    <property type="evidence" value="ECO:0007669"/>
    <property type="project" value="TreeGrafter"/>
</dbReference>
<keyword evidence="4" id="KW-0547">Nucleotide-binding</keyword>
<keyword evidence="5" id="KW-0067">ATP-binding</keyword>
<dbReference type="Gene3D" id="1.20.5.5160">
    <property type="match status" value="1"/>
</dbReference>
<dbReference type="InterPro" id="IPR030844">
    <property type="entry name" value="PAN3"/>
</dbReference>
<keyword evidence="2" id="KW-0963">Cytoplasm</keyword>
<evidence type="ECO:0000313" key="10">
    <source>
        <dbReference type="WBParaSite" id="TCONS_00009579.p1"/>
    </source>
</evidence>
<dbReference type="SUPFAM" id="SSF56112">
    <property type="entry name" value="Protein kinase-like (PK-like)"/>
    <property type="match status" value="1"/>
</dbReference>
<dbReference type="Gene3D" id="1.10.510.10">
    <property type="entry name" value="Transferase(Phosphotransferase) domain 1"/>
    <property type="match status" value="1"/>
</dbReference>
<evidence type="ECO:0000313" key="9">
    <source>
        <dbReference type="Proteomes" id="UP000035681"/>
    </source>
</evidence>
<sequence>MCQNTTIENKNRFKCIIKGKKIMPHYTQQGDISRIPDGSRLASYMHNSKSSIIQSPVYGMGSPYASPIHTRGGMPTNPYYAHYNNDMVSTFNNSVSLSNTNGDQSSVYLPHLHSPLVSGIGNGSGNNIRSQQHSSNRDGTPSSSGKPFVQENLNGTTYFFNPGACMESGNNLMVPQNTTYHSNQTPNSDISEGMYQYIELPQSGKYNGFGPIPSTYFISDDLKGELTRRQLAINYHLDPATQIFNEVPQEVDKYRLLVPLNQIKIPGIDRPQQSLTEKTNTYKCFHIRDNQPYCLKRIINYKNYNPKKMQCVVENLKKLVHVNIIQLKEVLLTRAFSDNSLAMIYDYYPNAESLKSRFFSNPNMLIDNYPSKNSRNSSNIRAGGLLQESFLWNIIIQISDALRVVHGLKMGARSINLCKVLIFGETRILLSNVSVHDIKNLDQNLNVEEAIREDLFSFGFLLLQLACGRVNILQQQYATALGMVGQNYSMDLKNCIQYLINYKIKNINDLMPMIGARYYMQLGHQQIKIDTLENELMKEMECSRLFRLLTKLNCITERPACIGLNENWSETGSRYMLKLFRNYVFHQHNNAGQPWMDMAHIIGCLNKFDSGSPERIQLVSSDGKNVLIVTYDELKRCFNQSFDELVKAACEPV</sequence>
<dbReference type="PANTHER" id="PTHR12272:SF11">
    <property type="entry name" value="PAN2-PAN3 DEADENYLATION COMPLEX SUBUNIT PAN3"/>
    <property type="match status" value="1"/>
</dbReference>
<keyword evidence="9" id="KW-1185">Reference proteome</keyword>
<evidence type="ECO:0000256" key="3">
    <source>
        <dbReference type="ARBA" id="ARBA00022664"/>
    </source>
</evidence>
<evidence type="ECO:0000256" key="5">
    <source>
        <dbReference type="ARBA" id="ARBA00022840"/>
    </source>
</evidence>
<feature type="region of interest" description="Disordered" evidence="7">
    <location>
        <begin position="119"/>
        <end position="148"/>
    </location>
</feature>
<evidence type="ECO:0000256" key="1">
    <source>
        <dbReference type="ARBA" id="ARBA00004496"/>
    </source>
</evidence>
<protein>
    <submittedName>
        <fullName evidence="10">Pan3_PK domain-containing protein</fullName>
    </submittedName>
</protein>
<dbReference type="PANTHER" id="PTHR12272">
    <property type="entry name" value="DEADENYLATION COMPLEX SUBUNIT PAN3"/>
    <property type="match status" value="1"/>
</dbReference>
<dbReference type="Pfam" id="PF18101">
    <property type="entry name" value="Pan3_CK"/>
    <property type="match status" value="1"/>
</dbReference>
<dbReference type="Gene3D" id="1.10.287.3700">
    <property type="match status" value="1"/>
</dbReference>